<feature type="transmembrane region" description="Helical" evidence="1">
    <location>
        <begin position="12"/>
        <end position="30"/>
    </location>
</feature>
<accession>A0A0V1CRW4</accession>
<keyword evidence="1" id="KW-0812">Transmembrane</keyword>
<comment type="caution">
    <text evidence="2">The sequence shown here is derived from an EMBL/GenBank/DDBJ whole genome shotgun (WGS) entry which is preliminary data.</text>
</comment>
<keyword evidence="1" id="KW-1133">Transmembrane helix</keyword>
<feature type="non-terminal residue" evidence="2">
    <location>
        <position position="1"/>
    </location>
</feature>
<gene>
    <name evidence="2" type="ORF">T03_13484</name>
</gene>
<dbReference type="EMBL" id="JYDI01000113">
    <property type="protein sequence ID" value="KRY51999.1"/>
    <property type="molecule type" value="Genomic_DNA"/>
</dbReference>
<sequence length="83" mass="9380">LLPISSVSFPLVRLVSLSHCSLIVVFKILISNIHNINNKLYNNNCYYKNGFRLLCSIESRRSSESLSSFSDWSHVEASGIFEA</sequence>
<protein>
    <submittedName>
        <fullName evidence="2">Uncharacterized protein</fullName>
    </submittedName>
</protein>
<name>A0A0V1CRW4_TRIBR</name>
<keyword evidence="3" id="KW-1185">Reference proteome</keyword>
<organism evidence="2 3">
    <name type="scientific">Trichinella britovi</name>
    <name type="common">Parasitic roundworm</name>
    <dbReference type="NCBI Taxonomy" id="45882"/>
    <lineage>
        <taxon>Eukaryota</taxon>
        <taxon>Metazoa</taxon>
        <taxon>Ecdysozoa</taxon>
        <taxon>Nematoda</taxon>
        <taxon>Enoplea</taxon>
        <taxon>Dorylaimia</taxon>
        <taxon>Trichinellida</taxon>
        <taxon>Trichinellidae</taxon>
        <taxon>Trichinella</taxon>
    </lineage>
</organism>
<reference evidence="2 3" key="1">
    <citation type="submission" date="2015-01" db="EMBL/GenBank/DDBJ databases">
        <title>Evolution of Trichinella species and genotypes.</title>
        <authorList>
            <person name="Korhonen P.K."/>
            <person name="Edoardo P."/>
            <person name="Giuseppe L.R."/>
            <person name="Gasser R.B."/>
        </authorList>
    </citation>
    <scope>NUCLEOTIDE SEQUENCE [LARGE SCALE GENOMIC DNA]</scope>
    <source>
        <strain evidence="2">ISS120</strain>
    </source>
</reference>
<dbReference type="Proteomes" id="UP000054653">
    <property type="component" value="Unassembled WGS sequence"/>
</dbReference>
<evidence type="ECO:0000313" key="3">
    <source>
        <dbReference type="Proteomes" id="UP000054653"/>
    </source>
</evidence>
<proteinExistence type="predicted"/>
<dbReference type="AlphaFoldDB" id="A0A0V1CRW4"/>
<evidence type="ECO:0000256" key="1">
    <source>
        <dbReference type="SAM" id="Phobius"/>
    </source>
</evidence>
<evidence type="ECO:0000313" key="2">
    <source>
        <dbReference type="EMBL" id="KRY51999.1"/>
    </source>
</evidence>
<keyword evidence="1" id="KW-0472">Membrane</keyword>